<keyword evidence="2" id="KW-1185">Reference proteome</keyword>
<feature type="non-terminal residue" evidence="1">
    <location>
        <position position="156"/>
    </location>
</feature>
<accession>A0ACC1IZ59</accession>
<sequence length="156" mass="17798">MLGYYPVSDYLTLQVESTSTVPAMQLNFLDDSQVEKYVMDDTEYDKRNDTVRAFKRRHNLGRFTDNKSAMSLDEEDEFKKEAEAMHAGDRCQVEVPGSGSRRGVVRFVGKTKFRAGYWVGVEFDEPLGKNDGSVDGVKYFECRSPHGSFVRPDMVE</sequence>
<organism evidence="1 2">
    <name type="scientific">Linderina macrospora</name>
    <dbReference type="NCBI Taxonomy" id="4868"/>
    <lineage>
        <taxon>Eukaryota</taxon>
        <taxon>Fungi</taxon>
        <taxon>Fungi incertae sedis</taxon>
        <taxon>Zoopagomycota</taxon>
        <taxon>Kickxellomycotina</taxon>
        <taxon>Kickxellomycetes</taxon>
        <taxon>Kickxellales</taxon>
        <taxon>Kickxellaceae</taxon>
        <taxon>Linderina</taxon>
    </lineage>
</organism>
<protein>
    <submittedName>
        <fullName evidence="1">Uncharacterized protein</fullName>
    </submittedName>
</protein>
<gene>
    <name evidence="1" type="ORF">FBU59_006693</name>
</gene>
<evidence type="ECO:0000313" key="1">
    <source>
        <dbReference type="EMBL" id="KAJ1931484.1"/>
    </source>
</evidence>
<dbReference type="EMBL" id="JANBPW010005984">
    <property type="protein sequence ID" value="KAJ1931484.1"/>
    <property type="molecule type" value="Genomic_DNA"/>
</dbReference>
<reference evidence="1" key="1">
    <citation type="submission" date="2022-07" db="EMBL/GenBank/DDBJ databases">
        <title>Phylogenomic reconstructions and comparative analyses of Kickxellomycotina fungi.</title>
        <authorList>
            <person name="Reynolds N.K."/>
            <person name="Stajich J.E."/>
            <person name="Barry K."/>
            <person name="Grigoriev I.V."/>
            <person name="Crous P."/>
            <person name="Smith M.E."/>
        </authorList>
    </citation>
    <scope>NUCLEOTIDE SEQUENCE</scope>
    <source>
        <strain evidence="1">NRRL 5244</strain>
    </source>
</reference>
<name>A0ACC1IZ59_9FUNG</name>
<dbReference type="Proteomes" id="UP001150603">
    <property type="component" value="Unassembled WGS sequence"/>
</dbReference>
<comment type="caution">
    <text evidence="1">The sequence shown here is derived from an EMBL/GenBank/DDBJ whole genome shotgun (WGS) entry which is preliminary data.</text>
</comment>
<proteinExistence type="predicted"/>
<evidence type="ECO:0000313" key="2">
    <source>
        <dbReference type="Proteomes" id="UP001150603"/>
    </source>
</evidence>